<feature type="compositionally biased region" description="Basic residues" evidence="1">
    <location>
        <begin position="53"/>
        <end position="64"/>
    </location>
</feature>
<dbReference type="AlphaFoldDB" id="A0A183ND21"/>
<accession>A0A183ND21</accession>
<gene>
    <name evidence="2" type="ORF">SMTD_LOCUS7</name>
</gene>
<evidence type="ECO:0000256" key="1">
    <source>
        <dbReference type="SAM" id="MobiDB-lite"/>
    </source>
</evidence>
<dbReference type="InterPro" id="IPR036236">
    <property type="entry name" value="Znf_C2H2_sf"/>
</dbReference>
<dbReference type="EMBL" id="UZAL01000004">
    <property type="protein sequence ID" value="VDO66313.1"/>
    <property type="molecule type" value="Genomic_DNA"/>
</dbReference>
<protein>
    <submittedName>
        <fullName evidence="2">Uncharacterized protein</fullName>
    </submittedName>
</protein>
<dbReference type="PROSITE" id="PS00028">
    <property type="entry name" value="ZINC_FINGER_C2H2_1"/>
    <property type="match status" value="1"/>
</dbReference>
<proteinExistence type="predicted"/>
<dbReference type="SUPFAM" id="SSF57667">
    <property type="entry name" value="beta-beta-alpha zinc fingers"/>
    <property type="match status" value="1"/>
</dbReference>
<dbReference type="PROSITE" id="PS50157">
    <property type="entry name" value="ZINC_FINGER_C2H2_2"/>
    <property type="match status" value="1"/>
</dbReference>
<keyword evidence="3" id="KW-1185">Reference proteome</keyword>
<reference evidence="2 3" key="1">
    <citation type="submission" date="2018-11" db="EMBL/GenBank/DDBJ databases">
        <authorList>
            <consortium name="Pathogen Informatics"/>
        </authorList>
    </citation>
    <scope>NUCLEOTIDE SEQUENCE [LARGE SCALE GENOMIC DNA]</scope>
    <source>
        <strain>Denwood</strain>
        <strain evidence="3">Zambia</strain>
    </source>
</reference>
<sequence length="260" mass="30102">MPNPREFIGASSGSRRGRRSYPKVETLNKGLNCEPIIFHREYTKRILPQSSRGKPRGKAGRPRKYKVEVSKNYQDSPPISETLDSFARSPSLSSDKTPCKRQRRLSKDDPNSIPRLTSQKSDRSSIKIKSDEAVYKLSVSQSSERSSDDPSVKVKNFTCHECGMQFKTKGRFDKHIPCRVHRNSEYFQKPHLKRGRKSLNSNYDICSFFITEGYYSVIENQVRKDYRIQLQINNIHQSQTITTERKFILEAVNSENRAFD</sequence>
<organism evidence="2 3">
    <name type="scientific">Schistosoma mattheei</name>
    <dbReference type="NCBI Taxonomy" id="31246"/>
    <lineage>
        <taxon>Eukaryota</taxon>
        <taxon>Metazoa</taxon>
        <taxon>Spiralia</taxon>
        <taxon>Lophotrochozoa</taxon>
        <taxon>Platyhelminthes</taxon>
        <taxon>Trematoda</taxon>
        <taxon>Digenea</taxon>
        <taxon>Strigeidida</taxon>
        <taxon>Schistosomatoidea</taxon>
        <taxon>Schistosomatidae</taxon>
        <taxon>Schistosoma</taxon>
    </lineage>
</organism>
<name>A0A183ND21_9TREM</name>
<feature type="region of interest" description="Disordered" evidence="1">
    <location>
        <begin position="1"/>
        <end position="23"/>
    </location>
</feature>
<feature type="compositionally biased region" description="Polar residues" evidence="1">
    <location>
        <begin position="71"/>
        <end position="96"/>
    </location>
</feature>
<evidence type="ECO:0000313" key="2">
    <source>
        <dbReference type="EMBL" id="VDO66313.1"/>
    </source>
</evidence>
<feature type="region of interest" description="Disordered" evidence="1">
    <location>
        <begin position="44"/>
        <end position="125"/>
    </location>
</feature>
<dbReference type="InterPro" id="IPR013087">
    <property type="entry name" value="Znf_C2H2_type"/>
</dbReference>
<evidence type="ECO:0000313" key="3">
    <source>
        <dbReference type="Proteomes" id="UP000269396"/>
    </source>
</evidence>
<dbReference type="Proteomes" id="UP000269396">
    <property type="component" value="Unassembled WGS sequence"/>
</dbReference>